<gene>
    <name evidence="1" type="ORF">CVT23_18935</name>
</gene>
<name>A0A2M9FXE3_9PROT</name>
<sequence>MEYRSIDVNQINDLNRSPQESAAIVDDAMRNIDVYLQRGRAERARITLAGLRRFRQSVGRIFS</sequence>
<dbReference type="Proteomes" id="UP000229498">
    <property type="component" value="Unassembled WGS sequence"/>
</dbReference>
<dbReference type="EMBL" id="PHIG01000048">
    <property type="protein sequence ID" value="PJK28109.1"/>
    <property type="molecule type" value="Genomic_DNA"/>
</dbReference>
<dbReference type="RefSeq" id="WP_109792910.1">
    <property type="nucleotide sequence ID" value="NZ_PHIG01000048.1"/>
</dbReference>
<proteinExistence type="predicted"/>
<reference evidence="1 2" key="1">
    <citation type="submission" date="2017-11" db="EMBL/GenBank/DDBJ databases">
        <title>Draft genome sequence of Rhizobiales bacterium SY3-13.</title>
        <authorList>
            <person name="Sun C."/>
        </authorList>
    </citation>
    <scope>NUCLEOTIDE SEQUENCE [LARGE SCALE GENOMIC DNA]</scope>
    <source>
        <strain evidence="1 2">SY3-13</strain>
    </source>
</reference>
<dbReference type="AlphaFoldDB" id="A0A2M9FXE3"/>
<accession>A0A2M9FXE3</accession>
<organism evidence="1 2">
    <name type="scientific">Minwuia thermotolerans</name>
    <dbReference type="NCBI Taxonomy" id="2056226"/>
    <lineage>
        <taxon>Bacteria</taxon>
        <taxon>Pseudomonadati</taxon>
        <taxon>Pseudomonadota</taxon>
        <taxon>Alphaproteobacteria</taxon>
        <taxon>Minwuiales</taxon>
        <taxon>Minwuiaceae</taxon>
        <taxon>Minwuia</taxon>
    </lineage>
</organism>
<keyword evidence="2" id="KW-1185">Reference proteome</keyword>
<comment type="caution">
    <text evidence="1">The sequence shown here is derived from an EMBL/GenBank/DDBJ whole genome shotgun (WGS) entry which is preliminary data.</text>
</comment>
<protein>
    <submittedName>
        <fullName evidence="1">Uncharacterized protein</fullName>
    </submittedName>
</protein>
<evidence type="ECO:0000313" key="2">
    <source>
        <dbReference type="Proteomes" id="UP000229498"/>
    </source>
</evidence>
<evidence type="ECO:0000313" key="1">
    <source>
        <dbReference type="EMBL" id="PJK28109.1"/>
    </source>
</evidence>